<feature type="region of interest" description="Disordered" evidence="1">
    <location>
        <begin position="310"/>
        <end position="345"/>
    </location>
</feature>
<accession>G0UMM6</accession>
<dbReference type="EMBL" id="HE575318">
    <property type="protein sequence ID" value="CCC90434.1"/>
    <property type="molecule type" value="Genomic_DNA"/>
</dbReference>
<gene>
    <name evidence="2" type="ORF">TCIL3000_5_1370</name>
</gene>
<dbReference type="VEuPathDB" id="TriTrypDB:TcIL3000_5_1370"/>
<protein>
    <recommendedName>
        <fullName evidence="3">Trypanosoma vivax</fullName>
    </recommendedName>
</protein>
<evidence type="ECO:0000313" key="2">
    <source>
        <dbReference type="EMBL" id="CCC90434.1"/>
    </source>
</evidence>
<evidence type="ECO:0000256" key="1">
    <source>
        <dbReference type="SAM" id="MobiDB-lite"/>
    </source>
</evidence>
<name>G0UMM6_TRYCI</name>
<proteinExistence type="predicted"/>
<reference evidence="2" key="1">
    <citation type="journal article" date="2012" name="Proc. Natl. Acad. Sci. U.S.A.">
        <title>Antigenic diversity is generated by distinct evolutionary mechanisms in African trypanosome species.</title>
        <authorList>
            <person name="Jackson A.P."/>
            <person name="Berry A."/>
            <person name="Aslett M."/>
            <person name="Allison H.C."/>
            <person name="Burton P."/>
            <person name="Vavrova-Anderson J."/>
            <person name="Brown R."/>
            <person name="Browne H."/>
            <person name="Corton N."/>
            <person name="Hauser H."/>
            <person name="Gamble J."/>
            <person name="Gilderthorp R."/>
            <person name="Marcello L."/>
            <person name="McQuillan J."/>
            <person name="Otto T.D."/>
            <person name="Quail M.A."/>
            <person name="Sanders M.J."/>
            <person name="van Tonder A."/>
            <person name="Ginger M.L."/>
            <person name="Field M.C."/>
            <person name="Barry J.D."/>
            <person name="Hertz-Fowler C."/>
            <person name="Berriman M."/>
        </authorList>
    </citation>
    <scope>NUCLEOTIDE SEQUENCE</scope>
    <source>
        <strain evidence="2">IL3000</strain>
    </source>
</reference>
<dbReference type="AlphaFoldDB" id="G0UMM6"/>
<organism evidence="2">
    <name type="scientific">Trypanosoma congolense (strain IL3000)</name>
    <dbReference type="NCBI Taxonomy" id="1068625"/>
    <lineage>
        <taxon>Eukaryota</taxon>
        <taxon>Discoba</taxon>
        <taxon>Euglenozoa</taxon>
        <taxon>Kinetoplastea</taxon>
        <taxon>Metakinetoplastina</taxon>
        <taxon>Trypanosomatida</taxon>
        <taxon>Trypanosomatidae</taxon>
        <taxon>Trypanosoma</taxon>
        <taxon>Nannomonas</taxon>
    </lineage>
</organism>
<evidence type="ECO:0008006" key="3">
    <source>
        <dbReference type="Google" id="ProtNLM"/>
    </source>
</evidence>
<sequence>MKASLAEGGVSPLQYAMPSPRVCAVYPTCVIVFWEVPRTSAQVPDAMNAGEVKLSPLQWTYAVEWAAKNALAEEVAKVTTTFVHVVIEALCPQDALHICIVACGSFNGEVVARASTECSVEPRVALSLPWMQPRSMSCFCIFDALLFSTSGIHCVEAIPSASDHISARVESVRILESGFACVIVKATYKEPPHPITSTVVYYFITCSMTLVKQRERLRHYDVKNLLERDKEQKPCAVFCGVGEMGSSAALAAHLLISAIPQSSSELCSRVFCIVFGSPRRMLVEDYLVFASSPSFAGNFLHYTSRLAPSDSPPSAAESNFRTKGSPGSGHKGVDSSDTAGRGGSLAVEGNQSRHFNIPLGVQCGPLFDVTSGTVGLQVRCAGIEASCEEECNESFHVPSHLSILSEVIFRSASKGHERLLQPVVRSLDHTLEDGVIVRLCIVGENLHFGPSVTCNLPQEEVTAKVCITDTTPTQLTATFSLVDLVATKLVKRRRRPLRCVRLDFCLFTDYGRASYGGLRVAIPEDIALLLFQASLRDLPQGWIYAPPNELIDGALFVEPLLTSLTAEGSTSSDFTSFQSTSMLSSLAGVAELLGTPAAKKDVTGIYNYIFGGDAQATRPINTEPIPNGDATRLKAALSRHAESVTRDVAVLQTLLQPWKERLLRRLPWLRGRLYKEKLHSLLRLFENSHVPTDVSIVSLELSLFTKVLWNLRCYPSATSLNHRKSLHLTMGFDTFYQRMFPLILTFLPGTQEAVLESFHVIGALWIVCLLLHLRYTYMFTHVVVVAACGGSGGATLCRAIIRESATNKCSATESESQQILIVRRARANTLGDVKEALLRGVGITAIVCGELSDIADEEFWVMWSCLRRALCGGMGQRLFTFVSKVDELTSRCWLIKPIDTVHGDGKESGKDGTAALRCFWQRTISITHAEWEKVLEKRGEGAAIAGFVAVSLAPSMTCLRNSPFVQSSGLTAEEFSQKLLSASLCQIRRILAGAGGGGRH</sequence>